<dbReference type="InterPro" id="IPR025642">
    <property type="entry name" value="DUF4342"/>
</dbReference>
<evidence type="ECO:0000313" key="4">
    <source>
        <dbReference type="EMBL" id="SDK09720.1"/>
    </source>
</evidence>
<keyword evidence="5" id="KW-1185">Reference proteome</keyword>
<reference evidence="5" key="1">
    <citation type="submission" date="2016-10" db="EMBL/GenBank/DDBJ databases">
        <authorList>
            <person name="Varghese N."/>
            <person name="Submissions S."/>
        </authorList>
    </citation>
    <scope>NUCLEOTIDE SEQUENCE [LARGE SCALE GENOMIC DNA]</scope>
    <source>
        <strain evidence="5">CGMCC 1.10789</strain>
    </source>
</reference>
<evidence type="ECO:0000256" key="1">
    <source>
        <dbReference type="SAM" id="MobiDB-lite"/>
    </source>
</evidence>
<evidence type="ECO:0000313" key="5">
    <source>
        <dbReference type="Proteomes" id="UP000199328"/>
    </source>
</evidence>
<feature type="transmembrane region" description="Helical" evidence="2">
    <location>
        <begin position="59"/>
        <end position="83"/>
    </location>
</feature>
<dbReference type="Pfam" id="PF14242">
    <property type="entry name" value="DUF4342"/>
    <property type="match status" value="1"/>
</dbReference>
<dbReference type="EMBL" id="FNFV01000001">
    <property type="protein sequence ID" value="SDK09720.1"/>
    <property type="molecule type" value="Genomic_DNA"/>
</dbReference>
<dbReference type="Proteomes" id="UP000199328">
    <property type="component" value="Unassembled WGS sequence"/>
</dbReference>
<evidence type="ECO:0000259" key="3">
    <source>
        <dbReference type="Pfam" id="PF14242"/>
    </source>
</evidence>
<sequence>MTEKDFKDKARTFVEQIEVAGNQLIDEVKRLIREGNVRKLRLKDKDGDFVLELPVTAGVIVGGAVALTAPWLAVLGVVAGLIARIEIEVEREGEPGQGAAPETPTSSRANDEAAS</sequence>
<feature type="region of interest" description="Disordered" evidence="1">
    <location>
        <begin position="92"/>
        <end position="115"/>
    </location>
</feature>
<proteinExistence type="predicted"/>
<evidence type="ECO:0000256" key="2">
    <source>
        <dbReference type="SAM" id="Phobius"/>
    </source>
</evidence>
<keyword evidence="2" id="KW-0812">Transmembrane</keyword>
<organism evidence="4 5">
    <name type="scientific">Meinhardsimonia xiamenensis</name>
    <dbReference type="NCBI Taxonomy" id="990712"/>
    <lineage>
        <taxon>Bacteria</taxon>
        <taxon>Pseudomonadati</taxon>
        <taxon>Pseudomonadota</taxon>
        <taxon>Alphaproteobacteria</taxon>
        <taxon>Rhodobacterales</taxon>
        <taxon>Paracoccaceae</taxon>
        <taxon>Meinhardsimonia</taxon>
    </lineage>
</organism>
<dbReference type="RefSeq" id="WP_170068386.1">
    <property type="nucleotide sequence ID" value="NZ_FNFV01000001.1"/>
</dbReference>
<feature type="domain" description="DUF4342" evidence="3">
    <location>
        <begin position="11"/>
        <end position="91"/>
    </location>
</feature>
<name>A0A1G8Z676_9RHOB</name>
<keyword evidence="2" id="KW-0472">Membrane</keyword>
<dbReference type="AlphaFoldDB" id="A0A1G8Z676"/>
<accession>A0A1G8Z676</accession>
<protein>
    <recommendedName>
        <fullName evidence="3">DUF4342 domain-containing protein</fullName>
    </recommendedName>
</protein>
<gene>
    <name evidence="4" type="ORF">SAMN05216257_101566</name>
</gene>
<dbReference type="STRING" id="990712.SAMN05216257_101566"/>
<keyword evidence="2" id="KW-1133">Transmembrane helix</keyword>